<dbReference type="Proteomes" id="UP001149400">
    <property type="component" value="Unassembled WGS sequence"/>
</dbReference>
<proteinExistence type="predicted"/>
<gene>
    <name evidence="1" type="ORF">LRP50_05275</name>
</gene>
<evidence type="ECO:0000313" key="1">
    <source>
        <dbReference type="EMBL" id="MDD1792538.1"/>
    </source>
</evidence>
<name>A0ABT5QWZ8_9GAMM</name>
<accession>A0ABT5QWZ8</accession>
<dbReference type="EMBL" id="JAJUBC010000004">
    <property type="protein sequence ID" value="MDD1792538.1"/>
    <property type="molecule type" value="Genomic_DNA"/>
</dbReference>
<evidence type="ECO:0000313" key="2">
    <source>
        <dbReference type="Proteomes" id="UP001149400"/>
    </source>
</evidence>
<sequence>MTECLRCPQCDEVSEVLNEMENPEKGITVFTSHCDYCDKPLYHIEGENGKTLQLKGALKAQPTEYDESDWLSLD</sequence>
<comment type="caution">
    <text evidence="1">The sequence shown here is derived from an EMBL/GenBank/DDBJ whole genome shotgun (WGS) entry which is preliminary data.</text>
</comment>
<protein>
    <submittedName>
        <fullName evidence="1">Uncharacterized protein</fullName>
    </submittedName>
</protein>
<organism evidence="1 2">
    <name type="scientific">Enterovibrio gelatinilyticus</name>
    <dbReference type="NCBI Taxonomy" id="2899819"/>
    <lineage>
        <taxon>Bacteria</taxon>
        <taxon>Pseudomonadati</taxon>
        <taxon>Pseudomonadota</taxon>
        <taxon>Gammaproteobacteria</taxon>
        <taxon>Vibrionales</taxon>
        <taxon>Vibrionaceae</taxon>
        <taxon>Enterovibrio</taxon>
    </lineage>
</organism>
<dbReference type="RefSeq" id="WP_274163436.1">
    <property type="nucleotide sequence ID" value="NZ_JAJUBC010000004.1"/>
</dbReference>
<keyword evidence="2" id="KW-1185">Reference proteome</keyword>
<reference evidence="1" key="1">
    <citation type="submission" date="2021-12" db="EMBL/GenBank/DDBJ databases">
        <title>Enterovibrio ZSDZ35 sp. nov. and Enterovibrio ZSDZ42 sp. nov., isolated from coastal seawater in Qingdao.</title>
        <authorList>
            <person name="Zhang P."/>
        </authorList>
    </citation>
    <scope>NUCLEOTIDE SEQUENCE</scope>
    <source>
        <strain evidence="1">ZSDZ42</strain>
    </source>
</reference>